<gene>
    <name evidence="1" type="ORF">AVEN_260009_1</name>
</gene>
<organism evidence="1 2">
    <name type="scientific">Araneus ventricosus</name>
    <name type="common">Orbweaver spider</name>
    <name type="synonym">Epeira ventricosa</name>
    <dbReference type="NCBI Taxonomy" id="182803"/>
    <lineage>
        <taxon>Eukaryota</taxon>
        <taxon>Metazoa</taxon>
        <taxon>Ecdysozoa</taxon>
        <taxon>Arthropoda</taxon>
        <taxon>Chelicerata</taxon>
        <taxon>Arachnida</taxon>
        <taxon>Araneae</taxon>
        <taxon>Araneomorphae</taxon>
        <taxon>Entelegynae</taxon>
        <taxon>Araneoidea</taxon>
        <taxon>Araneidae</taxon>
        <taxon>Araneus</taxon>
    </lineage>
</organism>
<comment type="caution">
    <text evidence="1">The sequence shown here is derived from an EMBL/GenBank/DDBJ whole genome shotgun (WGS) entry which is preliminary data.</text>
</comment>
<evidence type="ECO:0000313" key="2">
    <source>
        <dbReference type="Proteomes" id="UP000499080"/>
    </source>
</evidence>
<dbReference type="AlphaFoldDB" id="A0A4Y2H6A2"/>
<accession>A0A4Y2H6A2</accession>
<evidence type="ECO:0000313" key="1">
    <source>
        <dbReference type="EMBL" id="GBM60525.1"/>
    </source>
</evidence>
<reference evidence="1 2" key="1">
    <citation type="journal article" date="2019" name="Sci. Rep.">
        <title>Orb-weaving spider Araneus ventricosus genome elucidates the spidroin gene catalogue.</title>
        <authorList>
            <person name="Kono N."/>
            <person name="Nakamura H."/>
            <person name="Ohtoshi R."/>
            <person name="Moran D.A.P."/>
            <person name="Shinohara A."/>
            <person name="Yoshida Y."/>
            <person name="Fujiwara M."/>
            <person name="Mori M."/>
            <person name="Tomita M."/>
            <person name="Arakawa K."/>
        </authorList>
    </citation>
    <scope>NUCLEOTIDE SEQUENCE [LARGE SCALE GENOMIC DNA]</scope>
</reference>
<protein>
    <submittedName>
        <fullName evidence="1">Uncharacterized protein</fullName>
    </submittedName>
</protein>
<dbReference type="Proteomes" id="UP000499080">
    <property type="component" value="Unassembled WGS sequence"/>
</dbReference>
<keyword evidence="2" id="KW-1185">Reference proteome</keyword>
<proteinExistence type="predicted"/>
<name>A0A4Y2H6A2_ARAVE</name>
<dbReference type="EMBL" id="BGPR01001727">
    <property type="protein sequence ID" value="GBM60525.1"/>
    <property type="molecule type" value="Genomic_DNA"/>
</dbReference>
<sequence>MTSLTPEKWGIFKDVLWSSNYETLTREVEESFSVPKETCFRKWTSELAYQFYDIKMHKQKASCLATSKDRTLLEQMGYPLLLEEGLLEE</sequence>